<dbReference type="EMBL" id="HE612869">
    <property type="protein sequence ID" value="CCE65916.1"/>
    <property type="molecule type" value="Genomic_DNA"/>
</dbReference>
<feature type="domain" description="HTH APSES-type" evidence="6">
    <location>
        <begin position="204"/>
        <end position="310"/>
    </location>
</feature>
<dbReference type="PANTHER" id="PTHR47792:SF1">
    <property type="entry name" value="PROTEIN SOK2-RELATED"/>
    <property type="match status" value="1"/>
</dbReference>
<evidence type="ECO:0000256" key="2">
    <source>
        <dbReference type="ARBA" id="ARBA00023015"/>
    </source>
</evidence>
<keyword evidence="8" id="KW-1185">Reference proteome</keyword>
<dbReference type="RefSeq" id="XP_003688350.1">
    <property type="nucleotide sequence ID" value="XM_003688302.1"/>
</dbReference>
<dbReference type="Pfam" id="PF04383">
    <property type="entry name" value="KilA-N"/>
    <property type="match status" value="1"/>
</dbReference>
<accession>G8C188</accession>
<dbReference type="AlphaFoldDB" id="G8C188"/>
<dbReference type="InterPro" id="IPR003163">
    <property type="entry name" value="Tscrpt_reg_HTH_APSES-type"/>
</dbReference>
<dbReference type="GO" id="GO:0003700">
    <property type="term" value="F:DNA-binding transcription factor activity"/>
    <property type="evidence" value="ECO:0007669"/>
    <property type="project" value="EnsemblFungi"/>
</dbReference>
<feature type="region of interest" description="Disordered" evidence="5">
    <location>
        <begin position="129"/>
        <end position="196"/>
    </location>
</feature>
<evidence type="ECO:0000256" key="3">
    <source>
        <dbReference type="ARBA" id="ARBA00023125"/>
    </source>
</evidence>
<evidence type="ECO:0000256" key="4">
    <source>
        <dbReference type="ARBA" id="ARBA00023163"/>
    </source>
</evidence>
<feature type="compositionally biased region" description="Polar residues" evidence="5">
    <location>
        <begin position="164"/>
        <end position="194"/>
    </location>
</feature>
<keyword evidence="3" id="KW-0238">DNA-binding</keyword>
<dbReference type="GO" id="GO:2000222">
    <property type="term" value="P:positive regulation of pseudohyphal growth"/>
    <property type="evidence" value="ECO:0007669"/>
    <property type="project" value="EnsemblFungi"/>
</dbReference>
<dbReference type="GO" id="GO:0005634">
    <property type="term" value="C:nucleus"/>
    <property type="evidence" value="ECO:0007669"/>
    <property type="project" value="EnsemblFungi"/>
</dbReference>
<dbReference type="OrthoDB" id="5407653at2759"/>
<proteinExistence type="inferred from homology"/>
<dbReference type="KEGG" id="tpf:TPHA_0N01350"/>
<dbReference type="PANTHER" id="PTHR47792">
    <property type="entry name" value="PROTEIN SOK2-RELATED"/>
    <property type="match status" value="1"/>
</dbReference>
<dbReference type="InterPro" id="IPR029790">
    <property type="entry name" value="EFG1/Phd1/StuA"/>
</dbReference>
<dbReference type="Gene3D" id="3.10.260.10">
    <property type="entry name" value="Transcription regulator HTH, APSES-type DNA-binding domain"/>
    <property type="match status" value="1"/>
</dbReference>
<organism evidence="7 8">
    <name type="scientific">Tetrapisispora phaffii (strain ATCC 24235 / CBS 4417 / NBRC 1672 / NRRL Y-8282 / UCD 70-5)</name>
    <name type="common">Yeast</name>
    <name type="synonym">Fabospora phaffii</name>
    <dbReference type="NCBI Taxonomy" id="1071381"/>
    <lineage>
        <taxon>Eukaryota</taxon>
        <taxon>Fungi</taxon>
        <taxon>Dikarya</taxon>
        <taxon>Ascomycota</taxon>
        <taxon>Saccharomycotina</taxon>
        <taxon>Saccharomycetes</taxon>
        <taxon>Saccharomycetales</taxon>
        <taxon>Saccharomycetaceae</taxon>
        <taxon>Tetrapisispora</taxon>
    </lineage>
</organism>
<dbReference type="STRING" id="1071381.G8C188"/>
<evidence type="ECO:0000256" key="1">
    <source>
        <dbReference type="ARBA" id="ARBA00007247"/>
    </source>
</evidence>
<dbReference type="SUPFAM" id="SSF54616">
    <property type="entry name" value="DNA-binding domain of Mlu1-box binding protein MBP1"/>
    <property type="match status" value="1"/>
</dbReference>
<dbReference type="PROSITE" id="PS51299">
    <property type="entry name" value="HTH_APSES"/>
    <property type="match status" value="1"/>
</dbReference>
<dbReference type="eggNOG" id="ENOG502QW2C">
    <property type="taxonomic scope" value="Eukaryota"/>
</dbReference>
<keyword evidence="4" id="KW-0804">Transcription</keyword>
<dbReference type="InterPro" id="IPR018004">
    <property type="entry name" value="KilA/APSES_HTH"/>
</dbReference>
<gene>
    <name evidence="7" type="primary">TPHA0N01350</name>
    <name evidence="7" type="ordered locus">TPHA_0N01350</name>
</gene>
<evidence type="ECO:0000256" key="5">
    <source>
        <dbReference type="SAM" id="MobiDB-lite"/>
    </source>
</evidence>
<feature type="region of interest" description="Disordered" evidence="5">
    <location>
        <begin position="330"/>
        <end position="365"/>
    </location>
</feature>
<sequence>MTNSPNINFTSNLNSPFIKSNDIDSLLITRSAIPTVTSARMDPSRALPLPIPTQIYSPYNDTPYQPSSDLLPLQHNNFNFQSTPNQHNYIYNNTYNYQGMNSLFQKAKSIYGYQYPGFKVNEAKQSTDSRLFPPLAGQNNYSPTRSASVPAESLNESDVDKPSSPDTGSASPIVNSEEPTLSIASSLSSQTNSVKPEMLSTKPMVITTNWKDENTICYQVEANGISVVRRADNDMINGTKLLNVTKMTRGRRDGILKAEKTRKVVKMGTLNLKGVWIPFDRAYCIARREKILDKLYPLFVKNIKAILDKNSTKYFKHYYISKNIKNPSSQLIGKQSRLKKSQSKKNVSKSNSYKRHSLSKRKMSV</sequence>
<comment type="similarity">
    <text evidence="1">Belongs to the EFG1/PHD1/stuA family.</text>
</comment>
<dbReference type="Proteomes" id="UP000005666">
    <property type="component" value="Chromosome 14"/>
</dbReference>
<dbReference type="HOGENOM" id="CLU_759054_0_0_1"/>
<keyword evidence="2" id="KW-0805">Transcription regulation</keyword>
<feature type="compositionally biased region" description="Polar residues" evidence="5">
    <location>
        <begin position="137"/>
        <end position="147"/>
    </location>
</feature>
<protein>
    <recommendedName>
        <fullName evidence="6">HTH APSES-type domain-containing protein</fullName>
    </recommendedName>
</protein>
<dbReference type="GO" id="GO:0045944">
    <property type="term" value="P:positive regulation of transcription by RNA polymerase II"/>
    <property type="evidence" value="ECO:0007669"/>
    <property type="project" value="EnsemblFungi"/>
</dbReference>
<dbReference type="GeneID" id="11530510"/>
<dbReference type="GO" id="GO:0043565">
    <property type="term" value="F:sequence-specific DNA binding"/>
    <property type="evidence" value="ECO:0007669"/>
    <property type="project" value="TreeGrafter"/>
</dbReference>
<dbReference type="SMART" id="SM01252">
    <property type="entry name" value="KilA-N"/>
    <property type="match status" value="1"/>
</dbReference>
<evidence type="ECO:0000313" key="7">
    <source>
        <dbReference type="EMBL" id="CCE65916.1"/>
    </source>
</evidence>
<feature type="compositionally biased region" description="Basic residues" evidence="5">
    <location>
        <begin position="336"/>
        <end position="365"/>
    </location>
</feature>
<name>G8C188_TETPH</name>
<evidence type="ECO:0000313" key="8">
    <source>
        <dbReference type="Proteomes" id="UP000005666"/>
    </source>
</evidence>
<evidence type="ECO:0000259" key="6">
    <source>
        <dbReference type="PROSITE" id="PS51299"/>
    </source>
</evidence>
<reference evidence="7 8" key="1">
    <citation type="journal article" date="2011" name="Proc. Natl. Acad. Sci. U.S.A.">
        <title>Evolutionary erosion of yeast sex chromosomes by mating-type switching accidents.</title>
        <authorList>
            <person name="Gordon J.L."/>
            <person name="Armisen D."/>
            <person name="Proux-Wera E."/>
            <person name="Oheigeartaigh S.S."/>
            <person name="Byrne K.P."/>
            <person name="Wolfe K.H."/>
        </authorList>
    </citation>
    <scope>NUCLEOTIDE SEQUENCE [LARGE SCALE GENOMIC DNA]</scope>
    <source>
        <strain evidence="8">ATCC 24235 / CBS 4417 / NBRC 1672 / NRRL Y-8282 / UCD 70-5</strain>
    </source>
</reference>
<dbReference type="InterPro" id="IPR036887">
    <property type="entry name" value="HTH_APSES_sf"/>
</dbReference>